<dbReference type="InterPro" id="IPR050734">
    <property type="entry name" value="PIH1/Kintoun_subfamily"/>
</dbReference>
<reference evidence="7" key="3">
    <citation type="submission" date="2025-09" db="UniProtKB">
        <authorList>
            <consortium name="Ensembl"/>
        </authorList>
    </citation>
    <scope>IDENTIFICATION</scope>
</reference>
<name>A0A3B5KJF1_TAKRU</name>
<evidence type="ECO:0000256" key="4">
    <source>
        <dbReference type="SAM" id="MobiDB-lite"/>
    </source>
</evidence>
<keyword evidence="1 3" id="KW-0963">Cytoplasm</keyword>
<comment type="function">
    <text evidence="3">Required for cytoplasmic pre-assembly of axonemal dyneins, thereby playing a central role in motility in cilia and flagella. Involved in pre-assembly of dynein arm complexes in the cytoplasm before intraflagellar transport loads them for the ciliary compartment.</text>
</comment>
<dbReference type="OMA" id="QCWSLPH"/>
<feature type="domain" description="PIH1 N-terminal" evidence="5">
    <location>
        <begin position="40"/>
        <end position="202"/>
    </location>
</feature>
<dbReference type="HAMAP" id="MF_03069">
    <property type="entry name" value="Kintoun"/>
    <property type="match status" value="1"/>
</dbReference>
<proteinExistence type="inferred from homology"/>
<organism evidence="7 8">
    <name type="scientific">Takifugu rubripes</name>
    <name type="common">Japanese pufferfish</name>
    <name type="synonym">Fugu rubripes</name>
    <dbReference type="NCBI Taxonomy" id="31033"/>
    <lineage>
        <taxon>Eukaryota</taxon>
        <taxon>Metazoa</taxon>
        <taxon>Chordata</taxon>
        <taxon>Craniata</taxon>
        <taxon>Vertebrata</taxon>
        <taxon>Euteleostomi</taxon>
        <taxon>Actinopterygii</taxon>
        <taxon>Neopterygii</taxon>
        <taxon>Teleostei</taxon>
        <taxon>Neoteleostei</taxon>
        <taxon>Acanthomorphata</taxon>
        <taxon>Eupercaria</taxon>
        <taxon>Tetraodontiformes</taxon>
        <taxon>Tetradontoidea</taxon>
        <taxon>Tetraodontidae</taxon>
        <taxon>Takifugu</taxon>
    </lineage>
</organism>
<reference evidence="7" key="2">
    <citation type="submission" date="2025-08" db="UniProtKB">
        <authorList>
            <consortium name="Ensembl"/>
        </authorList>
    </citation>
    <scope>IDENTIFICATION</scope>
</reference>
<dbReference type="GeneID" id="101063047"/>
<dbReference type="InterPro" id="IPR034727">
    <property type="entry name" value="Kintoun"/>
</dbReference>
<feature type="compositionally biased region" description="Basic and acidic residues" evidence="4">
    <location>
        <begin position="428"/>
        <end position="441"/>
    </location>
</feature>
<dbReference type="RefSeq" id="XP_029683044.1">
    <property type="nucleotide sequence ID" value="XM_029827184.1"/>
</dbReference>
<feature type="region of interest" description="Disordered" evidence="4">
    <location>
        <begin position="194"/>
        <end position="259"/>
    </location>
</feature>
<dbReference type="Ensembl" id="ENSTRUT00000049871.2">
    <property type="protein sequence ID" value="ENSTRUP00000056200.2"/>
    <property type="gene ID" value="ENSTRUG00000024016.2"/>
</dbReference>
<dbReference type="InterPro" id="IPR041442">
    <property type="entry name" value="PIH1D1/2/3_CS-like"/>
</dbReference>
<evidence type="ECO:0000256" key="2">
    <source>
        <dbReference type="ARBA" id="ARBA00024190"/>
    </source>
</evidence>
<reference evidence="7 8" key="1">
    <citation type="journal article" date="2011" name="Genome Biol. Evol.">
        <title>Integration of the genetic map and genome assembly of fugu facilitates insights into distinct features of genome evolution in teleosts and mammals.</title>
        <authorList>
            <person name="Kai W."/>
            <person name="Kikuchi K."/>
            <person name="Tohari S."/>
            <person name="Chew A.K."/>
            <person name="Tay A."/>
            <person name="Fujiwara A."/>
            <person name="Hosoya S."/>
            <person name="Suetake H."/>
            <person name="Naruse K."/>
            <person name="Brenner S."/>
            <person name="Suzuki Y."/>
            <person name="Venkatesh B."/>
        </authorList>
    </citation>
    <scope>NUCLEOTIDE SEQUENCE [LARGE SCALE GENOMIC DNA]</scope>
</reference>
<dbReference type="GO" id="GO:0070286">
    <property type="term" value="P:axonemal dynein complex assembly"/>
    <property type="evidence" value="ECO:0007669"/>
    <property type="project" value="UniProtKB-UniRule"/>
</dbReference>
<dbReference type="OrthoDB" id="546764at2759"/>
<dbReference type="InParanoid" id="A0A3B5KJF1"/>
<dbReference type="Pfam" id="PF08190">
    <property type="entry name" value="PIH1"/>
    <property type="match status" value="1"/>
</dbReference>
<dbReference type="STRING" id="31033.ENSTRUP00000056200"/>
<comment type="similarity">
    <text evidence="3">Belongs to the PIH1 family. Kintoun subfamily.</text>
</comment>
<feature type="region of interest" description="Disordered" evidence="4">
    <location>
        <begin position="387"/>
        <end position="585"/>
    </location>
</feature>
<dbReference type="Pfam" id="PF18201">
    <property type="entry name" value="PIH1_CS"/>
    <property type="match status" value="1"/>
</dbReference>
<dbReference type="InterPro" id="IPR008978">
    <property type="entry name" value="HSP20-like_chaperone"/>
</dbReference>
<evidence type="ECO:0000313" key="7">
    <source>
        <dbReference type="Ensembl" id="ENSTRUP00000056200.2"/>
    </source>
</evidence>
<feature type="compositionally biased region" description="Acidic residues" evidence="4">
    <location>
        <begin position="393"/>
        <end position="415"/>
    </location>
</feature>
<dbReference type="Proteomes" id="UP000005226">
    <property type="component" value="Chromosome 2"/>
</dbReference>
<evidence type="ECO:0000256" key="3">
    <source>
        <dbReference type="HAMAP-Rule" id="MF_03069"/>
    </source>
</evidence>
<protein>
    <recommendedName>
        <fullName evidence="3">Protein kintoun</fullName>
    </recommendedName>
    <alternativeName>
        <fullName evidence="3">Dynein assembly factor 2, axonemal</fullName>
    </alternativeName>
</protein>
<comment type="subcellular location">
    <subcellularLocation>
        <location evidence="3">Cytoplasm</location>
    </subcellularLocation>
    <subcellularLocation>
        <location evidence="2">Dynein axonemal particle</location>
    </subcellularLocation>
    <text evidence="3">Localizes in the apical cytoplasm around the gamma-tubulin-positive pericentriolar region, not in the cilia.</text>
</comment>
<evidence type="ECO:0000259" key="6">
    <source>
        <dbReference type="Pfam" id="PF18201"/>
    </source>
</evidence>
<dbReference type="CDD" id="cd00298">
    <property type="entry name" value="ACD_sHsps_p23-like"/>
    <property type="match status" value="1"/>
</dbReference>
<dbReference type="Gene3D" id="2.60.40.790">
    <property type="match status" value="1"/>
</dbReference>
<feature type="compositionally biased region" description="Polar residues" evidence="4">
    <location>
        <begin position="226"/>
        <end position="237"/>
    </location>
</feature>
<dbReference type="PANTHER" id="PTHR22997">
    <property type="entry name" value="PIH1 DOMAIN-CONTAINING PROTEIN 1"/>
    <property type="match status" value="1"/>
</dbReference>
<dbReference type="RefSeq" id="XP_003962739.2">
    <property type="nucleotide sequence ID" value="XM_003962690.2"/>
</dbReference>
<keyword evidence="8" id="KW-1185">Reference proteome</keyword>
<evidence type="ECO:0000313" key="8">
    <source>
        <dbReference type="Proteomes" id="UP000005226"/>
    </source>
</evidence>
<evidence type="ECO:0000256" key="1">
    <source>
        <dbReference type="ARBA" id="ARBA00022490"/>
    </source>
</evidence>
<dbReference type="InterPro" id="IPR012981">
    <property type="entry name" value="PIH1_N"/>
</dbReference>
<feature type="compositionally biased region" description="Basic and acidic residues" evidence="4">
    <location>
        <begin position="467"/>
        <end position="481"/>
    </location>
</feature>
<gene>
    <name evidence="3" type="primary">DNAAF2</name>
    <name evidence="7" type="synonym">dnaaf2</name>
    <name evidence="3" type="synonym">KTU</name>
</gene>
<feature type="compositionally biased region" description="Basic and acidic residues" evidence="4">
    <location>
        <begin position="543"/>
        <end position="558"/>
    </location>
</feature>
<dbReference type="GO" id="GO:0005576">
    <property type="term" value="C:extracellular region"/>
    <property type="evidence" value="ECO:0007669"/>
    <property type="project" value="GOC"/>
</dbReference>
<dbReference type="GeneTree" id="ENSGT00510000048466"/>
<sequence>MEMGNKLKELDMTAEEMDRLGKAFKDEKFRELFREYAQELSDPENRRRYEEEIKLLEQDKGSTIEFIHPEPFRAFKTCMNGSHKCFINICASEKIGKPSFTPKVLEDGRRGLCWALPHILHPERQEIYKKGQKMMIYVVIFHPDTLHMASKNKQFMGMVNDTAIQGIQSTFNVTLDRNNVTEIGAKFKGTPQTCVIRKPIPGSKEPSGKSAHQEFPFPDEKRHPASLQSNPAGSATTAKRCGAGLDIQPPKPKEPTKPNYTLKYRSYIDIQDFTCSSYTAQSPRPKEIVVTIDVPLLKKVTDASLEVAERMLLLESKKPAYRLELPLAYPVDEERGEAKFNKQKGQLTVTLPVLPANEAFEFAVGPVPADGDGQVGNGDAEEDVKVQERDELTETEVEGPEEQTSEGTGEGEEGPGDVTMARGAEQSRSQEEEVEKCRSVEEETLQEPRGLQWNTDDQQEDASETENQAHLDVATHPDCLENRGNAALNVSLETTSKMRTSDALEQMENETGGLKEEATDYEVSQQAQESKTDEESGGSSGKEVPEEHPGSPQKQERQDTDEDELPTEQVSQHQQPGDKPPPAVLIEVDEDGRETIISDHSTSAGFTFQNSLIYELD</sequence>
<dbReference type="AlphaFoldDB" id="A0A3B5KJF1"/>
<accession>A0A3B5KJF1</accession>
<dbReference type="PANTHER" id="PTHR22997:SF3">
    <property type="entry name" value="PROTEIN KINTOUN"/>
    <property type="match status" value="1"/>
</dbReference>
<evidence type="ECO:0000259" key="5">
    <source>
        <dbReference type="Pfam" id="PF08190"/>
    </source>
</evidence>
<dbReference type="GO" id="GO:0003351">
    <property type="term" value="P:epithelial cilium movement involved in extracellular fluid movement"/>
    <property type="evidence" value="ECO:0007669"/>
    <property type="project" value="TreeGrafter"/>
</dbReference>
<dbReference type="GO" id="GO:0120293">
    <property type="term" value="C:dynein axonemal particle"/>
    <property type="evidence" value="ECO:0007669"/>
    <property type="project" value="UniProtKB-SubCell"/>
</dbReference>
<dbReference type="GO" id="GO:0060285">
    <property type="term" value="P:cilium-dependent cell motility"/>
    <property type="evidence" value="ECO:0007669"/>
    <property type="project" value="UniProtKB-UniRule"/>
</dbReference>
<feature type="domain" description="PIH1D1/2/3 CS-like" evidence="6">
    <location>
        <begin position="255"/>
        <end position="354"/>
    </location>
</feature>